<evidence type="ECO:0000256" key="2">
    <source>
        <dbReference type="SAM" id="MobiDB-lite"/>
    </source>
</evidence>
<evidence type="ECO:0000313" key="3">
    <source>
        <dbReference type="EMBL" id="GBF96266.1"/>
    </source>
</evidence>
<feature type="compositionally biased region" description="Low complexity" evidence="2">
    <location>
        <begin position="1"/>
        <end position="23"/>
    </location>
</feature>
<organism evidence="3 4">
    <name type="scientific">Raphidocelis subcapitata</name>
    <dbReference type="NCBI Taxonomy" id="307507"/>
    <lineage>
        <taxon>Eukaryota</taxon>
        <taxon>Viridiplantae</taxon>
        <taxon>Chlorophyta</taxon>
        <taxon>core chlorophytes</taxon>
        <taxon>Chlorophyceae</taxon>
        <taxon>CS clade</taxon>
        <taxon>Sphaeropleales</taxon>
        <taxon>Selenastraceae</taxon>
        <taxon>Raphidocelis</taxon>
    </lineage>
</organism>
<accession>A0A2V0P8U4</accession>
<feature type="region of interest" description="Disordered" evidence="2">
    <location>
        <begin position="1"/>
        <end position="54"/>
    </location>
</feature>
<dbReference type="EMBL" id="BDRX01000077">
    <property type="protein sequence ID" value="GBF96266.1"/>
    <property type="molecule type" value="Genomic_DNA"/>
</dbReference>
<keyword evidence="4" id="KW-1185">Reference proteome</keyword>
<dbReference type="SUPFAM" id="SSF57997">
    <property type="entry name" value="Tropomyosin"/>
    <property type="match status" value="1"/>
</dbReference>
<dbReference type="InParanoid" id="A0A2V0P8U4"/>
<feature type="coiled-coil region" evidence="1">
    <location>
        <begin position="99"/>
        <end position="203"/>
    </location>
</feature>
<dbReference type="OrthoDB" id="10646561at2759"/>
<evidence type="ECO:0000313" key="4">
    <source>
        <dbReference type="Proteomes" id="UP000247498"/>
    </source>
</evidence>
<dbReference type="Proteomes" id="UP000247498">
    <property type="component" value="Unassembled WGS sequence"/>
</dbReference>
<name>A0A2V0P8U4_9CHLO</name>
<protein>
    <submittedName>
        <fullName evidence="3">Uncharacterized protein</fullName>
    </submittedName>
</protein>
<comment type="caution">
    <text evidence="3">The sequence shown here is derived from an EMBL/GenBank/DDBJ whole genome shotgun (WGS) entry which is preliminary data.</text>
</comment>
<proteinExistence type="predicted"/>
<dbReference type="AlphaFoldDB" id="A0A2V0P8U4"/>
<sequence length="244" mass="25942">MATKEGQAQPGPAPAAGAAGPEAVGLLGSGRTANPRRARGSGSGGSGLRLGPEASPLAAVGGTLAVAGVALLRLSGSHRRRVRELTAALAEANERAAAAGSTSGEADSLKNELQELKAAKEAFQQRIAELETLKEQLSATATGNAGDLEAARRRCAVAEAARTEAEERWRVAFEELMRTKRDLEDAKGELGLTRSQMISLERELEHSQKWLRNSEKRVEQAHYDYRTSRMGGHRGDDTYGAWDA</sequence>
<gene>
    <name evidence="3" type="ORF">Rsub_09061</name>
</gene>
<evidence type="ECO:0000256" key="1">
    <source>
        <dbReference type="SAM" id="Coils"/>
    </source>
</evidence>
<keyword evidence="1" id="KW-0175">Coiled coil</keyword>
<reference evidence="3 4" key="1">
    <citation type="journal article" date="2018" name="Sci. Rep.">
        <title>Raphidocelis subcapitata (=Pseudokirchneriella subcapitata) provides an insight into genome evolution and environmental adaptations in the Sphaeropleales.</title>
        <authorList>
            <person name="Suzuki S."/>
            <person name="Yamaguchi H."/>
            <person name="Nakajima N."/>
            <person name="Kawachi M."/>
        </authorList>
    </citation>
    <scope>NUCLEOTIDE SEQUENCE [LARGE SCALE GENOMIC DNA]</scope>
    <source>
        <strain evidence="3 4">NIES-35</strain>
    </source>
</reference>